<dbReference type="InterPro" id="IPR017911">
    <property type="entry name" value="MacB-like_ATP-bd"/>
</dbReference>
<comment type="similarity">
    <text evidence="4">Belongs to the ABC transporter superfamily. Macrolide exporter (TC 3.A.1.122) family.</text>
</comment>
<feature type="domain" description="ABC transporter" evidence="5">
    <location>
        <begin position="6"/>
        <end position="228"/>
    </location>
</feature>
<evidence type="ECO:0000313" key="7">
    <source>
        <dbReference type="Proteomes" id="UP000030185"/>
    </source>
</evidence>
<evidence type="ECO:0000313" key="6">
    <source>
        <dbReference type="EMBL" id="GAL83183.1"/>
    </source>
</evidence>
<dbReference type="SUPFAM" id="SSF52540">
    <property type="entry name" value="P-loop containing nucleoside triphosphate hydrolases"/>
    <property type="match status" value="1"/>
</dbReference>
<sequence length="229" mass="25276">MSISIAELRGVTKKYKVGETEIQALNNVYFNVTKGDFIVVAGPSGSGKSTFLNILGSIDKPTSGNILFNGLDITHVNLEALHQLRLNKIGFVFQSFNLVPVLTAYENVELPLLFKNISKKEIKERVTTVLEKVGLQDRMDHLPARLSGGQKQRVAIARALVGNPELIIADEPTANLDRKTAISIMELITKLNEDDKVTIIVASHDPYVIEKAKAKIVIQDGKIFKEELV</sequence>
<evidence type="ECO:0000256" key="2">
    <source>
        <dbReference type="ARBA" id="ARBA00022741"/>
    </source>
</evidence>
<keyword evidence="3" id="KW-0067">ATP-binding</keyword>
<dbReference type="InterPro" id="IPR003593">
    <property type="entry name" value="AAA+_ATPase"/>
</dbReference>
<dbReference type="Proteomes" id="UP000030185">
    <property type="component" value="Unassembled WGS sequence"/>
</dbReference>
<keyword evidence="1" id="KW-0813">Transport</keyword>
<dbReference type="AlphaFoldDB" id="A0A098LA08"/>
<dbReference type="PROSITE" id="PS50893">
    <property type="entry name" value="ABC_TRANSPORTER_2"/>
    <property type="match status" value="1"/>
</dbReference>
<dbReference type="GO" id="GO:0016887">
    <property type="term" value="F:ATP hydrolysis activity"/>
    <property type="evidence" value="ECO:0007669"/>
    <property type="project" value="InterPro"/>
</dbReference>
<dbReference type="CDD" id="cd03255">
    <property type="entry name" value="ABC_MJ0796_LolCDE_FtsE"/>
    <property type="match status" value="1"/>
</dbReference>
<evidence type="ECO:0000256" key="1">
    <source>
        <dbReference type="ARBA" id="ARBA00022448"/>
    </source>
</evidence>
<dbReference type="GO" id="GO:0005886">
    <property type="term" value="C:plasma membrane"/>
    <property type="evidence" value="ECO:0007669"/>
    <property type="project" value="TreeGrafter"/>
</dbReference>
<dbReference type="PANTHER" id="PTHR24220:SF86">
    <property type="entry name" value="ABC TRANSPORTER ABCH.1"/>
    <property type="match status" value="1"/>
</dbReference>
<dbReference type="eggNOG" id="COG1136">
    <property type="taxonomic scope" value="Bacteria"/>
</dbReference>
<gene>
    <name evidence="6" type="ORF">MYP_409</name>
</gene>
<comment type="caution">
    <text evidence="6">The sequence shown here is derived from an EMBL/GenBank/DDBJ whole genome shotgun (WGS) entry which is preliminary data.</text>
</comment>
<evidence type="ECO:0000256" key="3">
    <source>
        <dbReference type="ARBA" id="ARBA00022840"/>
    </source>
</evidence>
<reference evidence="6 7" key="1">
    <citation type="submission" date="2014-09" db="EMBL/GenBank/DDBJ databases">
        <title>Sporocytophaga myxococcoides PG-01 genome sequencing.</title>
        <authorList>
            <person name="Liu L."/>
            <person name="Gao P.J."/>
            <person name="Chen G.J."/>
            <person name="Wang L.S."/>
        </authorList>
    </citation>
    <scope>NUCLEOTIDE SEQUENCE [LARGE SCALE GENOMIC DNA]</scope>
    <source>
        <strain evidence="6 7">PG-01</strain>
    </source>
</reference>
<dbReference type="OrthoDB" id="1114670at2"/>
<dbReference type="InterPro" id="IPR027417">
    <property type="entry name" value="P-loop_NTPase"/>
</dbReference>
<dbReference type="PROSITE" id="PS00211">
    <property type="entry name" value="ABC_TRANSPORTER_1"/>
    <property type="match status" value="1"/>
</dbReference>
<evidence type="ECO:0000259" key="5">
    <source>
        <dbReference type="PROSITE" id="PS50893"/>
    </source>
</evidence>
<protein>
    <submittedName>
        <fullName evidence="6">ABC transporter</fullName>
    </submittedName>
</protein>
<organism evidence="6 7">
    <name type="scientific">Sporocytophaga myxococcoides</name>
    <dbReference type="NCBI Taxonomy" id="153721"/>
    <lineage>
        <taxon>Bacteria</taxon>
        <taxon>Pseudomonadati</taxon>
        <taxon>Bacteroidota</taxon>
        <taxon>Cytophagia</taxon>
        <taxon>Cytophagales</taxon>
        <taxon>Cytophagaceae</taxon>
        <taxon>Sporocytophaga</taxon>
    </lineage>
</organism>
<dbReference type="InterPro" id="IPR015854">
    <property type="entry name" value="ABC_transpr_LolD-like"/>
</dbReference>
<keyword evidence="7" id="KW-1185">Reference proteome</keyword>
<dbReference type="FunFam" id="3.40.50.300:FF:000032">
    <property type="entry name" value="Export ABC transporter ATP-binding protein"/>
    <property type="match status" value="1"/>
</dbReference>
<accession>A0A098LA08</accession>
<dbReference type="GO" id="GO:0005524">
    <property type="term" value="F:ATP binding"/>
    <property type="evidence" value="ECO:0007669"/>
    <property type="project" value="UniProtKB-KW"/>
</dbReference>
<dbReference type="SMART" id="SM00382">
    <property type="entry name" value="AAA"/>
    <property type="match status" value="1"/>
</dbReference>
<evidence type="ECO:0000256" key="4">
    <source>
        <dbReference type="ARBA" id="ARBA00038388"/>
    </source>
</evidence>
<dbReference type="Pfam" id="PF00005">
    <property type="entry name" value="ABC_tran"/>
    <property type="match status" value="1"/>
</dbReference>
<dbReference type="PANTHER" id="PTHR24220">
    <property type="entry name" value="IMPORT ATP-BINDING PROTEIN"/>
    <property type="match status" value="1"/>
</dbReference>
<dbReference type="Gene3D" id="3.40.50.300">
    <property type="entry name" value="P-loop containing nucleotide triphosphate hydrolases"/>
    <property type="match status" value="1"/>
</dbReference>
<dbReference type="InterPro" id="IPR003439">
    <property type="entry name" value="ABC_transporter-like_ATP-bd"/>
</dbReference>
<dbReference type="GO" id="GO:0022857">
    <property type="term" value="F:transmembrane transporter activity"/>
    <property type="evidence" value="ECO:0007669"/>
    <property type="project" value="TreeGrafter"/>
</dbReference>
<dbReference type="InterPro" id="IPR017871">
    <property type="entry name" value="ABC_transporter-like_CS"/>
</dbReference>
<name>A0A098LA08_9BACT</name>
<keyword evidence="2" id="KW-0547">Nucleotide-binding</keyword>
<dbReference type="GO" id="GO:0098796">
    <property type="term" value="C:membrane protein complex"/>
    <property type="evidence" value="ECO:0007669"/>
    <property type="project" value="UniProtKB-ARBA"/>
</dbReference>
<proteinExistence type="inferred from homology"/>
<dbReference type="STRING" id="153721.MYP_409"/>
<dbReference type="EMBL" id="BBLT01000001">
    <property type="protein sequence ID" value="GAL83183.1"/>
    <property type="molecule type" value="Genomic_DNA"/>
</dbReference>
<dbReference type="RefSeq" id="WP_045457692.1">
    <property type="nucleotide sequence ID" value="NZ_BBLT01000001.1"/>
</dbReference>